<name>A0A9P4PXW6_9PEZI</name>
<evidence type="ECO:0000313" key="2">
    <source>
        <dbReference type="Proteomes" id="UP000799441"/>
    </source>
</evidence>
<dbReference type="AlphaFoldDB" id="A0A9P4PXW6"/>
<protein>
    <recommendedName>
        <fullName evidence="3">Clr5 domain-containing protein</fullName>
    </recommendedName>
</protein>
<gene>
    <name evidence="1" type="ORF">K431DRAFT_236807</name>
</gene>
<comment type="caution">
    <text evidence="1">The sequence shown here is derived from an EMBL/GenBank/DDBJ whole genome shotgun (WGS) entry which is preliminary data.</text>
</comment>
<evidence type="ECO:0000313" key="1">
    <source>
        <dbReference type="EMBL" id="KAF2715838.1"/>
    </source>
</evidence>
<proteinExistence type="predicted"/>
<keyword evidence="2" id="KW-1185">Reference proteome</keyword>
<dbReference type="Proteomes" id="UP000799441">
    <property type="component" value="Unassembled WGS sequence"/>
</dbReference>
<accession>A0A9P4PXW6</accession>
<sequence length="68" mass="8055">MPRPRIDFDTWQPQIRLWIEEGLSHDEVRQRLQEATGLLCSQSTLARQLAIWNINTNQKIDKSLLLRI</sequence>
<reference evidence="1" key="1">
    <citation type="journal article" date="2020" name="Stud. Mycol.">
        <title>101 Dothideomycetes genomes: a test case for predicting lifestyles and emergence of pathogens.</title>
        <authorList>
            <person name="Haridas S."/>
            <person name="Albert R."/>
            <person name="Binder M."/>
            <person name="Bloem J."/>
            <person name="Labutti K."/>
            <person name="Salamov A."/>
            <person name="Andreopoulos B."/>
            <person name="Baker S."/>
            <person name="Barry K."/>
            <person name="Bills G."/>
            <person name="Bluhm B."/>
            <person name="Cannon C."/>
            <person name="Castanera R."/>
            <person name="Culley D."/>
            <person name="Daum C."/>
            <person name="Ezra D."/>
            <person name="Gonzalez J."/>
            <person name="Henrissat B."/>
            <person name="Kuo A."/>
            <person name="Liang C."/>
            <person name="Lipzen A."/>
            <person name="Lutzoni F."/>
            <person name="Magnuson J."/>
            <person name="Mondo S."/>
            <person name="Nolan M."/>
            <person name="Ohm R."/>
            <person name="Pangilinan J."/>
            <person name="Park H.-J."/>
            <person name="Ramirez L."/>
            <person name="Alfaro M."/>
            <person name="Sun H."/>
            <person name="Tritt A."/>
            <person name="Yoshinaga Y."/>
            <person name="Zwiers L.-H."/>
            <person name="Turgeon B."/>
            <person name="Goodwin S."/>
            <person name="Spatafora J."/>
            <person name="Crous P."/>
            <person name="Grigoriev I."/>
        </authorList>
    </citation>
    <scope>NUCLEOTIDE SEQUENCE</scope>
    <source>
        <strain evidence="1">CBS 116435</strain>
    </source>
</reference>
<organism evidence="1 2">
    <name type="scientific">Polychaeton citri CBS 116435</name>
    <dbReference type="NCBI Taxonomy" id="1314669"/>
    <lineage>
        <taxon>Eukaryota</taxon>
        <taxon>Fungi</taxon>
        <taxon>Dikarya</taxon>
        <taxon>Ascomycota</taxon>
        <taxon>Pezizomycotina</taxon>
        <taxon>Dothideomycetes</taxon>
        <taxon>Dothideomycetidae</taxon>
        <taxon>Capnodiales</taxon>
        <taxon>Capnodiaceae</taxon>
        <taxon>Polychaeton</taxon>
    </lineage>
</organism>
<dbReference type="EMBL" id="MU003994">
    <property type="protein sequence ID" value="KAF2715838.1"/>
    <property type="molecule type" value="Genomic_DNA"/>
</dbReference>
<evidence type="ECO:0008006" key="3">
    <source>
        <dbReference type="Google" id="ProtNLM"/>
    </source>
</evidence>